<dbReference type="AlphaFoldDB" id="A0AAQ3MVN6"/>
<dbReference type="InterPro" id="IPR036071">
    <property type="entry name" value="AMMECR1_dom_sf"/>
</dbReference>
<dbReference type="SUPFAM" id="SSF143447">
    <property type="entry name" value="AMMECR1-like"/>
    <property type="match status" value="1"/>
</dbReference>
<protein>
    <submittedName>
        <fullName evidence="1">Uncharacterized protein</fullName>
    </submittedName>
</protein>
<name>A0AAQ3MVN6_VIGMU</name>
<sequence>MVSDDVMTVEKIETLEKCMLGKANEEDGLDRENMAENLKEGWTKIEAIDSLIRKSGYNGPITDELRMQLQLTRYQSTLVTMHYSEYVSYVKERRGEAPILAAKSPHH</sequence>
<dbReference type="EMBL" id="CP144692">
    <property type="protein sequence ID" value="WVY98015.1"/>
    <property type="molecule type" value="Genomic_DNA"/>
</dbReference>
<evidence type="ECO:0000313" key="1">
    <source>
        <dbReference type="EMBL" id="WVY98015.1"/>
    </source>
</evidence>
<dbReference type="PANTHER" id="PTHR13016">
    <property type="entry name" value="AMMECR1 HOMOLOG"/>
    <property type="match status" value="1"/>
</dbReference>
<gene>
    <name evidence="1" type="ORF">V8G54_030166</name>
</gene>
<evidence type="ECO:0000313" key="2">
    <source>
        <dbReference type="Proteomes" id="UP001374535"/>
    </source>
</evidence>
<dbReference type="InterPro" id="IPR023473">
    <property type="entry name" value="AMMECR1"/>
</dbReference>
<proteinExistence type="predicted"/>
<dbReference type="PANTHER" id="PTHR13016:SF0">
    <property type="entry name" value="AMME SYNDROME CANDIDATE GENE 1 PROTEIN"/>
    <property type="match status" value="1"/>
</dbReference>
<accession>A0AAQ3MVN6</accession>
<reference evidence="1 2" key="1">
    <citation type="journal article" date="2023" name="Life. Sci Alliance">
        <title>Evolutionary insights into 3D genome organization and epigenetic landscape of Vigna mungo.</title>
        <authorList>
            <person name="Junaid A."/>
            <person name="Singh B."/>
            <person name="Bhatia S."/>
        </authorList>
    </citation>
    <scope>NUCLEOTIDE SEQUENCE [LARGE SCALE GENOMIC DNA]</scope>
    <source>
        <strain evidence="1">Urdbean</strain>
    </source>
</reference>
<keyword evidence="2" id="KW-1185">Reference proteome</keyword>
<dbReference type="Proteomes" id="UP001374535">
    <property type="component" value="Chromosome 9"/>
</dbReference>
<organism evidence="1 2">
    <name type="scientific">Vigna mungo</name>
    <name type="common">Black gram</name>
    <name type="synonym">Phaseolus mungo</name>
    <dbReference type="NCBI Taxonomy" id="3915"/>
    <lineage>
        <taxon>Eukaryota</taxon>
        <taxon>Viridiplantae</taxon>
        <taxon>Streptophyta</taxon>
        <taxon>Embryophyta</taxon>
        <taxon>Tracheophyta</taxon>
        <taxon>Spermatophyta</taxon>
        <taxon>Magnoliopsida</taxon>
        <taxon>eudicotyledons</taxon>
        <taxon>Gunneridae</taxon>
        <taxon>Pentapetalae</taxon>
        <taxon>rosids</taxon>
        <taxon>fabids</taxon>
        <taxon>Fabales</taxon>
        <taxon>Fabaceae</taxon>
        <taxon>Papilionoideae</taxon>
        <taxon>50 kb inversion clade</taxon>
        <taxon>NPAAA clade</taxon>
        <taxon>indigoferoid/millettioid clade</taxon>
        <taxon>Phaseoleae</taxon>
        <taxon>Vigna</taxon>
    </lineage>
</organism>